<sequence length="316" mass="32692">MPVPAPRPPRIRRSLRRVLLTLTRYRERDGDHYAAAVTFFTLLSVVPLLMIAVSVAGFVLAGDRELTAQLDRVLANTFPAAIGDEARGVVAVVIAERGKLGLVALAACLYSGWSWISNLRDAVTALLGQPRGARPLLRTALADLATLAGIGGALLVSCLLASLTGTAGIWLLTLTGLADTAGAHLALVAGSVLLSLTANWLVVAWCLASLPRERCPLAPGLRPAAVAAIGLGALQQAGGLYLHLLGRSPAVATLGALVGALLFVYLTVRWLLLVTVWTTTAGPRQDTSPAGDVRRASGTLAAGASAGVALRTLSGR</sequence>
<organism evidence="7 8">
    <name type="scientific">Amycolatopsis endophytica</name>
    <dbReference type="NCBI Taxonomy" id="860233"/>
    <lineage>
        <taxon>Bacteria</taxon>
        <taxon>Bacillati</taxon>
        <taxon>Actinomycetota</taxon>
        <taxon>Actinomycetes</taxon>
        <taxon>Pseudonocardiales</taxon>
        <taxon>Pseudonocardiaceae</taxon>
        <taxon>Amycolatopsis</taxon>
    </lineage>
</organism>
<proteinExistence type="predicted"/>
<dbReference type="Proteomes" id="UP000549616">
    <property type="component" value="Unassembled WGS sequence"/>
</dbReference>
<feature type="transmembrane region" description="Helical" evidence="6">
    <location>
        <begin position="184"/>
        <end position="208"/>
    </location>
</feature>
<gene>
    <name evidence="7" type="ORF">HNR02_004851</name>
</gene>
<dbReference type="GO" id="GO:0005886">
    <property type="term" value="C:plasma membrane"/>
    <property type="evidence" value="ECO:0007669"/>
    <property type="project" value="UniProtKB-SubCell"/>
</dbReference>
<dbReference type="PANTHER" id="PTHR30213">
    <property type="entry name" value="INNER MEMBRANE PROTEIN YHJD"/>
    <property type="match status" value="1"/>
</dbReference>
<feature type="transmembrane region" description="Helical" evidence="6">
    <location>
        <begin position="250"/>
        <end position="272"/>
    </location>
</feature>
<accession>A0A853B889</accession>
<reference evidence="7 8" key="1">
    <citation type="submission" date="2020-07" db="EMBL/GenBank/DDBJ databases">
        <title>Sequencing the genomes of 1000 actinobacteria strains.</title>
        <authorList>
            <person name="Klenk H.-P."/>
        </authorList>
    </citation>
    <scope>NUCLEOTIDE SEQUENCE [LARGE SCALE GENOMIC DNA]</scope>
    <source>
        <strain evidence="7 8">DSM 104006</strain>
    </source>
</reference>
<evidence type="ECO:0000256" key="1">
    <source>
        <dbReference type="ARBA" id="ARBA00004651"/>
    </source>
</evidence>
<dbReference type="RefSeq" id="WP_179775402.1">
    <property type="nucleotide sequence ID" value="NZ_JACCFK010000001.1"/>
</dbReference>
<dbReference type="Pfam" id="PF03631">
    <property type="entry name" value="Virul_fac_BrkB"/>
    <property type="match status" value="1"/>
</dbReference>
<evidence type="ECO:0000256" key="4">
    <source>
        <dbReference type="ARBA" id="ARBA00022989"/>
    </source>
</evidence>
<evidence type="ECO:0000313" key="7">
    <source>
        <dbReference type="EMBL" id="NYI91528.1"/>
    </source>
</evidence>
<dbReference type="EMBL" id="JACCFK010000001">
    <property type="protein sequence ID" value="NYI91528.1"/>
    <property type="molecule type" value="Genomic_DNA"/>
</dbReference>
<dbReference type="PANTHER" id="PTHR30213:SF1">
    <property type="entry name" value="INNER MEMBRANE PROTEIN YHJD"/>
    <property type="match status" value="1"/>
</dbReference>
<evidence type="ECO:0000256" key="5">
    <source>
        <dbReference type="ARBA" id="ARBA00023136"/>
    </source>
</evidence>
<feature type="transmembrane region" description="Helical" evidence="6">
    <location>
        <begin position="33"/>
        <end position="62"/>
    </location>
</feature>
<keyword evidence="5 6" id="KW-0472">Membrane</keyword>
<dbReference type="InterPro" id="IPR017039">
    <property type="entry name" value="Virul_fac_BrkB"/>
</dbReference>
<keyword evidence="2" id="KW-1003">Cell membrane</keyword>
<name>A0A853B889_9PSEU</name>
<comment type="subcellular location">
    <subcellularLocation>
        <location evidence="1">Cell membrane</location>
        <topology evidence="1">Multi-pass membrane protein</topology>
    </subcellularLocation>
</comment>
<protein>
    <submittedName>
        <fullName evidence="7">Membrane protein</fullName>
    </submittedName>
</protein>
<evidence type="ECO:0000313" key="8">
    <source>
        <dbReference type="Proteomes" id="UP000549616"/>
    </source>
</evidence>
<keyword evidence="3 6" id="KW-0812">Transmembrane</keyword>
<evidence type="ECO:0000256" key="2">
    <source>
        <dbReference type="ARBA" id="ARBA00022475"/>
    </source>
</evidence>
<evidence type="ECO:0000256" key="3">
    <source>
        <dbReference type="ARBA" id="ARBA00022692"/>
    </source>
</evidence>
<evidence type="ECO:0000256" key="6">
    <source>
        <dbReference type="SAM" id="Phobius"/>
    </source>
</evidence>
<keyword evidence="4 6" id="KW-1133">Transmembrane helix</keyword>
<dbReference type="PIRSF" id="PIRSF035875">
    <property type="entry name" value="RNase_BN"/>
    <property type="match status" value="1"/>
</dbReference>
<keyword evidence="8" id="KW-1185">Reference proteome</keyword>
<comment type="caution">
    <text evidence="7">The sequence shown here is derived from an EMBL/GenBank/DDBJ whole genome shotgun (WGS) entry which is preliminary data.</text>
</comment>
<feature type="transmembrane region" description="Helical" evidence="6">
    <location>
        <begin position="144"/>
        <end position="172"/>
    </location>
</feature>
<dbReference type="AlphaFoldDB" id="A0A853B889"/>
<feature type="transmembrane region" description="Helical" evidence="6">
    <location>
        <begin position="220"/>
        <end position="244"/>
    </location>
</feature>